<comment type="caution">
    <text evidence="2">The sequence shown here is derived from an EMBL/GenBank/DDBJ whole genome shotgun (WGS) entry which is preliminary data.</text>
</comment>
<dbReference type="Proteomes" id="UP000663829">
    <property type="component" value="Unassembled WGS sequence"/>
</dbReference>
<gene>
    <name evidence="2" type="ORF">GPM918_LOCUS28495</name>
    <name evidence="3" type="ORF">SRO942_LOCUS28999</name>
</gene>
<protein>
    <submittedName>
        <fullName evidence="2">Uncharacterized protein</fullName>
    </submittedName>
</protein>
<evidence type="ECO:0000313" key="2">
    <source>
        <dbReference type="EMBL" id="CAF1300539.1"/>
    </source>
</evidence>
<evidence type="ECO:0000313" key="4">
    <source>
        <dbReference type="Proteomes" id="UP000663829"/>
    </source>
</evidence>
<feature type="non-terminal residue" evidence="2">
    <location>
        <position position="1"/>
    </location>
</feature>
<dbReference type="AlphaFoldDB" id="A0A815DED5"/>
<feature type="region of interest" description="Disordered" evidence="1">
    <location>
        <begin position="191"/>
        <end position="224"/>
    </location>
</feature>
<keyword evidence="4" id="KW-1185">Reference proteome</keyword>
<sequence>LIVAMRGSGDEGSVRLVKQLSEIFHMNNITFQDATLTQNPFTFTITPQFLNTSSLFGACPILLNDPTSSSQPQQQTVITSNNPLLQLIGQQTVLTPTKSQFNSTTDMTVLSTPSILSPPTINFVLDVSSLASLGFLQSLFTTSIPTVLHLPESPPITGTLITTNSPAFEEQLRKLVTTPTLDGFILQPNSITPTAITPQPQETAASAPSKAKLPRTSKNRSKLISSVSSLENDVTFTSRARKKPASEPSAKRVIQEDEDDTCHIIEPQQYRKIEVNVPQHSMIDVKELLPSAPSTPAIQSILINHTGDECSTTVVINKAISSTAAATTTPKKKTVRKRVKKTGVDDNALSISTSILMNMPSSLLTPSSVPPPSLAPPSSLSGLSPPLTPAEFVQPSTQPLDNLFASSTDLFTGPWSEALLKDIPNTDLFDFDHFDFDALNQQNLQQQVEYDASTQFDFLFENCL</sequence>
<feature type="compositionally biased region" description="Basic residues" evidence="1">
    <location>
        <begin position="212"/>
        <end position="221"/>
    </location>
</feature>
<organism evidence="2 4">
    <name type="scientific">Didymodactylos carnosus</name>
    <dbReference type="NCBI Taxonomy" id="1234261"/>
    <lineage>
        <taxon>Eukaryota</taxon>
        <taxon>Metazoa</taxon>
        <taxon>Spiralia</taxon>
        <taxon>Gnathifera</taxon>
        <taxon>Rotifera</taxon>
        <taxon>Eurotatoria</taxon>
        <taxon>Bdelloidea</taxon>
        <taxon>Philodinida</taxon>
        <taxon>Philodinidae</taxon>
        <taxon>Didymodactylos</taxon>
    </lineage>
</organism>
<evidence type="ECO:0000256" key="1">
    <source>
        <dbReference type="SAM" id="MobiDB-lite"/>
    </source>
</evidence>
<reference evidence="2" key="1">
    <citation type="submission" date="2021-02" db="EMBL/GenBank/DDBJ databases">
        <authorList>
            <person name="Nowell W R."/>
        </authorList>
    </citation>
    <scope>NUCLEOTIDE SEQUENCE</scope>
</reference>
<dbReference type="EMBL" id="CAJOBC010037170">
    <property type="protein sequence ID" value="CAF4123496.1"/>
    <property type="molecule type" value="Genomic_DNA"/>
</dbReference>
<accession>A0A815DED5</accession>
<dbReference type="EMBL" id="CAJNOQ010012457">
    <property type="protein sequence ID" value="CAF1300539.1"/>
    <property type="molecule type" value="Genomic_DNA"/>
</dbReference>
<dbReference type="Proteomes" id="UP000681722">
    <property type="component" value="Unassembled WGS sequence"/>
</dbReference>
<feature type="compositionally biased region" description="Low complexity" evidence="1">
    <location>
        <begin position="376"/>
        <end position="385"/>
    </location>
</feature>
<proteinExistence type="predicted"/>
<feature type="region of interest" description="Disordered" evidence="1">
    <location>
        <begin position="366"/>
        <end position="387"/>
    </location>
</feature>
<feature type="compositionally biased region" description="Polar residues" evidence="1">
    <location>
        <begin position="191"/>
        <end position="206"/>
    </location>
</feature>
<evidence type="ECO:0000313" key="3">
    <source>
        <dbReference type="EMBL" id="CAF4123496.1"/>
    </source>
</evidence>
<name>A0A815DED5_9BILA</name>